<dbReference type="EMBL" id="CAJOAY010024105">
    <property type="protein sequence ID" value="CAF4371930.1"/>
    <property type="molecule type" value="Genomic_DNA"/>
</dbReference>
<evidence type="ECO:0000313" key="1">
    <source>
        <dbReference type="EMBL" id="CAF4371930.1"/>
    </source>
</evidence>
<name>A0A820MCV9_9BILA</name>
<dbReference type="Proteomes" id="UP000663881">
    <property type="component" value="Unassembled WGS sequence"/>
</dbReference>
<dbReference type="AlphaFoldDB" id="A0A820MCV9"/>
<comment type="caution">
    <text evidence="1">The sequence shown here is derived from an EMBL/GenBank/DDBJ whole genome shotgun (WGS) entry which is preliminary data.</text>
</comment>
<feature type="non-terminal residue" evidence="1">
    <location>
        <position position="1"/>
    </location>
</feature>
<accession>A0A820MCV9</accession>
<protein>
    <submittedName>
        <fullName evidence="1">Uncharacterized protein</fullName>
    </submittedName>
</protein>
<reference evidence="1" key="1">
    <citation type="submission" date="2021-02" db="EMBL/GenBank/DDBJ databases">
        <authorList>
            <person name="Nowell W R."/>
        </authorList>
    </citation>
    <scope>NUCLEOTIDE SEQUENCE</scope>
</reference>
<evidence type="ECO:0000313" key="2">
    <source>
        <dbReference type="Proteomes" id="UP000663881"/>
    </source>
</evidence>
<feature type="non-terminal residue" evidence="1">
    <location>
        <position position="34"/>
    </location>
</feature>
<sequence length="34" mass="3809">MHFLAFLALSSYCRTMFSNPGAIPLNNATSEKLY</sequence>
<proteinExistence type="predicted"/>
<organism evidence="1 2">
    <name type="scientific">Adineta steineri</name>
    <dbReference type="NCBI Taxonomy" id="433720"/>
    <lineage>
        <taxon>Eukaryota</taxon>
        <taxon>Metazoa</taxon>
        <taxon>Spiralia</taxon>
        <taxon>Gnathifera</taxon>
        <taxon>Rotifera</taxon>
        <taxon>Eurotatoria</taxon>
        <taxon>Bdelloidea</taxon>
        <taxon>Adinetida</taxon>
        <taxon>Adinetidae</taxon>
        <taxon>Adineta</taxon>
    </lineage>
</organism>
<gene>
    <name evidence="1" type="ORF">OKA104_LOCUS49884</name>
</gene>